<evidence type="ECO:0000313" key="2">
    <source>
        <dbReference type="Proteomes" id="UP000092445"/>
    </source>
</evidence>
<reference evidence="2" key="1">
    <citation type="submission" date="2014-03" db="EMBL/GenBank/DDBJ databases">
        <authorList>
            <person name="Aksoy S."/>
            <person name="Warren W."/>
            <person name="Wilson R.K."/>
        </authorList>
    </citation>
    <scope>NUCLEOTIDE SEQUENCE [LARGE SCALE GENOMIC DNA]</scope>
    <source>
        <strain evidence="2">IAEA</strain>
    </source>
</reference>
<keyword evidence="2" id="KW-1185">Reference proteome</keyword>
<proteinExistence type="predicted"/>
<dbReference type="VEuPathDB" id="VectorBase:GPAI043109"/>
<dbReference type="EnsemblMetazoa" id="GPAI043109-RA">
    <property type="protein sequence ID" value="GPAI043109-PA"/>
    <property type="gene ID" value="GPAI043109"/>
</dbReference>
<evidence type="ECO:0000313" key="1">
    <source>
        <dbReference type="EnsemblMetazoa" id="GPAI043109-PA"/>
    </source>
</evidence>
<dbReference type="AlphaFoldDB" id="A0A1B0AEF1"/>
<dbReference type="Proteomes" id="UP000092445">
    <property type="component" value="Unassembled WGS sequence"/>
</dbReference>
<sequence length="124" mass="13951">MSTGLPRENVIPLFIITERISILSQLRLLTEMDCIFPNCKETQYDPFLQCWVWVDLAHPKCASFSDRKVDHVCTQFLYICGDSSDAGLNIPHGNGACDFTAISSKMCQAHDTHGCWHNEAFPVS</sequence>
<name>A0A1B0AEF1_GLOPL</name>
<reference evidence="1" key="2">
    <citation type="submission" date="2020-05" db="UniProtKB">
        <authorList>
            <consortium name="EnsemblMetazoa"/>
        </authorList>
    </citation>
    <scope>IDENTIFICATION</scope>
    <source>
        <strain evidence="1">IAEA</strain>
    </source>
</reference>
<organism evidence="1 2">
    <name type="scientific">Glossina pallidipes</name>
    <name type="common">Tsetse fly</name>
    <dbReference type="NCBI Taxonomy" id="7398"/>
    <lineage>
        <taxon>Eukaryota</taxon>
        <taxon>Metazoa</taxon>
        <taxon>Ecdysozoa</taxon>
        <taxon>Arthropoda</taxon>
        <taxon>Hexapoda</taxon>
        <taxon>Insecta</taxon>
        <taxon>Pterygota</taxon>
        <taxon>Neoptera</taxon>
        <taxon>Endopterygota</taxon>
        <taxon>Diptera</taxon>
        <taxon>Brachycera</taxon>
        <taxon>Muscomorpha</taxon>
        <taxon>Hippoboscoidea</taxon>
        <taxon>Glossinidae</taxon>
        <taxon>Glossina</taxon>
    </lineage>
</organism>
<accession>A0A1B0AEF1</accession>
<protein>
    <submittedName>
        <fullName evidence="1">Uncharacterized protein</fullName>
    </submittedName>
</protein>